<dbReference type="Pfam" id="PF19303">
    <property type="entry name" value="Anticodon_3"/>
    <property type="match status" value="1"/>
</dbReference>
<feature type="binding site" evidence="16">
    <location>
        <position position="162"/>
    </location>
    <ligand>
        <name>Zn(2+)</name>
        <dbReference type="ChEBI" id="CHEBI:29105"/>
    </ligand>
</feature>
<evidence type="ECO:0000256" key="10">
    <source>
        <dbReference type="ARBA" id="ARBA00022833"/>
    </source>
</evidence>
<feature type="short sequence motif" description="'KMSKS' region" evidence="16">
    <location>
        <begin position="314"/>
        <end position="318"/>
    </location>
</feature>
<evidence type="ECO:0000256" key="6">
    <source>
        <dbReference type="ARBA" id="ARBA00022555"/>
    </source>
</evidence>
<dbReference type="GO" id="GO:0005524">
    <property type="term" value="F:ATP binding"/>
    <property type="evidence" value="ECO:0007669"/>
    <property type="project" value="UniProtKB-UniRule"/>
</dbReference>
<dbReference type="SUPFAM" id="SSF50249">
    <property type="entry name" value="Nucleic acid-binding proteins"/>
    <property type="match status" value="1"/>
</dbReference>
<protein>
    <recommendedName>
        <fullName evidence="16">Methionine--tRNA ligase</fullName>
        <ecNumber evidence="16">6.1.1.10</ecNumber>
    </recommendedName>
    <alternativeName>
        <fullName evidence="16">Methionyl-tRNA synthetase</fullName>
        <shortName evidence="16">MetRS</shortName>
    </alternativeName>
</protein>
<comment type="function">
    <text evidence="1 16">Is required not only for elongation of protein synthesis but also for the initiation of all mRNA translation through initiator tRNA(fMet) aminoacylation.</text>
</comment>
<dbReference type="NCBIfam" id="TIGR00399">
    <property type="entry name" value="metG_C_term"/>
    <property type="match status" value="1"/>
</dbReference>
<comment type="cofactor">
    <cofactor evidence="16">
        <name>Zn(2+)</name>
        <dbReference type="ChEBI" id="CHEBI:29105"/>
    </cofactor>
    <text evidence="16">Binds 1 zinc ion per subunit.</text>
</comment>
<feature type="binding site" evidence="16">
    <location>
        <position position="147"/>
    </location>
    <ligand>
        <name>Zn(2+)</name>
        <dbReference type="ChEBI" id="CHEBI:29105"/>
    </ligand>
</feature>
<dbReference type="GO" id="GO:0005737">
    <property type="term" value="C:cytoplasm"/>
    <property type="evidence" value="ECO:0007669"/>
    <property type="project" value="UniProtKB-SubCell"/>
</dbReference>
<comment type="catalytic activity">
    <reaction evidence="15 16">
        <text>tRNA(Met) + L-methionine + ATP = L-methionyl-tRNA(Met) + AMP + diphosphate</text>
        <dbReference type="Rhea" id="RHEA:13481"/>
        <dbReference type="Rhea" id="RHEA-COMP:9667"/>
        <dbReference type="Rhea" id="RHEA-COMP:9698"/>
        <dbReference type="ChEBI" id="CHEBI:30616"/>
        <dbReference type="ChEBI" id="CHEBI:33019"/>
        <dbReference type="ChEBI" id="CHEBI:57844"/>
        <dbReference type="ChEBI" id="CHEBI:78442"/>
        <dbReference type="ChEBI" id="CHEBI:78530"/>
        <dbReference type="ChEBI" id="CHEBI:456215"/>
        <dbReference type="EC" id="6.1.1.10"/>
    </reaction>
</comment>
<dbReference type="Pfam" id="PF01588">
    <property type="entry name" value="tRNA_bind"/>
    <property type="match status" value="1"/>
</dbReference>
<evidence type="ECO:0000313" key="19">
    <source>
        <dbReference type="Proteomes" id="UP000321812"/>
    </source>
</evidence>
<dbReference type="GO" id="GO:0004825">
    <property type="term" value="F:methionine-tRNA ligase activity"/>
    <property type="evidence" value="ECO:0007669"/>
    <property type="project" value="UniProtKB-UniRule"/>
</dbReference>
<name>A0A562XC99_CAMHY</name>
<evidence type="ECO:0000313" key="18">
    <source>
        <dbReference type="EMBL" id="TWO19762.1"/>
    </source>
</evidence>
<dbReference type="HAMAP" id="MF_01228">
    <property type="entry name" value="Met_tRNA_synth_type2"/>
    <property type="match status" value="1"/>
</dbReference>
<evidence type="ECO:0000256" key="13">
    <source>
        <dbReference type="ARBA" id="ARBA00022917"/>
    </source>
</evidence>
<dbReference type="PANTHER" id="PTHR43326">
    <property type="entry name" value="METHIONYL-TRNA SYNTHETASE"/>
    <property type="match status" value="1"/>
</dbReference>
<dbReference type="GO" id="GO:0006431">
    <property type="term" value="P:methionyl-tRNA aminoacylation"/>
    <property type="evidence" value="ECO:0007669"/>
    <property type="project" value="UniProtKB-UniRule"/>
</dbReference>
<feature type="short sequence motif" description="'HIGH' region" evidence="16">
    <location>
        <begin position="29"/>
        <end position="39"/>
    </location>
</feature>
<dbReference type="SUPFAM" id="SSF47323">
    <property type="entry name" value="Anticodon-binding domain of a subclass of class I aminoacyl-tRNA synthetases"/>
    <property type="match status" value="1"/>
</dbReference>
<evidence type="ECO:0000256" key="15">
    <source>
        <dbReference type="ARBA" id="ARBA00047364"/>
    </source>
</evidence>
<accession>A0A562XC99</accession>
<dbReference type="Gene3D" id="3.40.50.620">
    <property type="entry name" value="HUPs"/>
    <property type="match status" value="1"/>
</dbReference>
<dbReference type="InterPro" id="IPR033911">
    <property type="entry name" value="MetRS_core"/>
</dbReference>
<evidence type="ECO:0000256" key="16">
    <source>
        <dbReference type="HAMAP-Rule" id="MF_01228"/>
    </source>
</evidence>
<dbReference type="FunFam" id="2.40.50.140:FF:000042">
    <property type="entry name" value="Methionine--tRNA ligase"/>
    <property type="match status" value="1"/>
</dbReference>
<dbReference type="EMBL" id="VOAP01000016">
    <property type="protein sequence ID" value="TWO19762.1"/>
    <property type="molecule type" value="Genomic_DNA"/>
</dbReference>
<proteinExistence type="inferred from homology"/>
<dbReference type="InterPro" id="IPR023457">
    <property type="entry name" value="Met-tRNA_synth_2"/>
</dbReference>
<keyword evidence="6 16" id="KW-0820">tRNA-binding</keyword>
<keyword evidence="7 16" id="KW-0436">Ligase</keyword>
<dbReference type="PANTHER" id="PTHR43326:SF1">
    <property type="entry name" value="METHIONINE--TRNA LIGASE, MITOCHONDRIAL"/>
    <property type="match status" value="1"/>
</dbReference>
<feature type="binding site" evidence="16">
    <location>
        <position position="144"/>
    </location>
    <ligand>
        <name>Zn(2+)</name>
        <dbReference type="ChEBI" id="CHEBI:29105"/>
    </ligand>
</feature>
<dbReference type="Gene3D" id="2.40.50.140">
    <property type="entry name" value="Nucleic acid-binding proteins"/>
    <property type="match status" value="1"/>
</dbReference>
<feature type="binding site" evidence="16">
    <location>
        <position position="313"/>
    </location>
    <ligand>
        <name>ATP</name>
        <dbReference type="ChEBI" id="CHEBI:30616"/>
    </ligand>
</feature>
<dbReference type="AlphaFoldDB" id="A0A562XC99"/>
<evidence type="ECO:0000256" key="4">
    <source>
        <dbReference type="ARBA" id="ARBA00011738"/>
    </source>
</evidence>
<organism evidence="18 19">
    <name type="scientific">Campylobacter hyointestinalis</name>
    <dbReference type="NCBI Taxonomy" id="198"/>
    <lineage>
        <taxon>Bacteria</taxon>
        <taxon>Pseudomonadati</taxon>
        <taxon>Campylobacterota</taxon>
        <taxon>Epsilonproteobacteria</taxon>
        <taxon>Campylobacterales</taxon>
        <taxon>Campylobacteraceae</taxon>
        <taxon>Campylobacter</taxon>
    </lineage>
</organism>
<gene>
    <name evidence="16 18" type="primary">metG</name>
    <name evidence="18" type="ORF">YZ82_06655</name>
</gene>
<dbReference type="InterPro" id="IPR014758">
    <property type="entry name" value="Met-tRNA_synth"/>
</dbReference>
<dbReference type="Gene3D" id="2.170.220.10">
    <property type="match status" value="1"/>
</dbReference>
<comment type="similarity">
    <text evidence="3 16">Belongs to the class-I aminoacyl-tRNA synthetase family. MetG type 2A subfamily.</text>
</comment>
<dbReference type="InterPro" id="IPR014729">
    <property type="entry name" value="Rossmann-like_a/b/a_fold"/>
</dbReference>
<dbReference type="PROSITE" id="PS50886">
    <property type="entry name" value="TRBD"/>
    <property type="match status" value="1"/>
</dbReference>
<dbReference type="NCBIfam" id="TIGR00398">
    <property type="entry name" value="metG"/>
    <property type="match status" value="1"/>
</dbReference>
<keyword evidence="13 16" id="KW-0648">Protein biosynthesis</keyword>
<dbReference type="InterPro" id="IPR009080">
    <property type="entry name" value="tRNAsynth_Ia_anticodon-bd"/>
</dbReference>
<dbReference type="GO" id="GO:0000049">
    <property type="term" value="F:tRNA binding"/>
    <property type="evidence" value="ECO:0007669"/>
    <property type="project" value="UniProtKB-UniRule"/>
</dbReference>
<dbReference type="Pfam" id="PF09334">
    <property type="entry name" value="tRNA-synt_1g"/>
    <property type="match status" value="1"/>
</dbReference>
<evidence type="ECO:0000256" key="11">
    <source>
        <dbReference type="ARBA" id="ARBA00022840"/>
    </source>
</evidence>
<keyword evidence="5 16" id="KW-0963">Cytoplasm</keyword>
<dbReference type="CDD" id="cd00814">
    <property type="entry name" value="MetRS_core"/>
    <property type="match status" value="1"/>
</dbReference>
<evidence type="ECO:0000259" key="17">
    <source>
        <dbReference type="PROSITE" id="PS50886"/>
    </source>
</evidence>
<dbReference type="Pfam" id="PF01406">
    <property type="entry name" value="tRNA-synt_1e"/>
    <property type="match status" value="1"/>
</dbReference>
<evidence type="ECO:0000256" key="5">
    <source>
        <dbReference type="ARBA" id="ARBA00022490"/>
    </source>
</evidence>
<comment type="subcellular location">
    <subcellularLocation>
        <location evidence="2 16">Cytoplasm</location>
    </subcellularLocation>
</comment>
<evidence type="ECO:0000256" key="9">
    <source>
        <dbReference type="ARBA" id="ARBA00022741"/>
    </source>
</evidence>
<keyword evidence="11 16" id="KW-0067">ATP-binding</keyword>
<dbReference type="SUPFAM" id="SSF52374">
    <property type="entry name" value="Nucleotidylyl transferase"/>
    <property type="match status" value="1"/>
</dbReference>
<dbReference type="GO" id="GO:0046872">
    <property type="term" value="F:metal ion binding"/>
    <property type="evidence" value="ECO:0007669"/>
    <property type="project" value="UniProtKB-KW"/>
</dbReference>
<dbReference type="InterPro" id="IPR004495">
    <property type="entry name" value="Met-tRNA-synth_bsu_C"/>
</dbReference>
<dbReference type="NCBIfam" id="NF008900">
    <property type="entry name" value="PRK12267.1"/>
    <property type="match status" value="1"/>
</dbReference>
<evidence type="ECO:0000256" key="14">
    <source>
        <dbReference type="ARBA" id="ARBA00023146"/>
    </source>
</evidence>
<comment type="subunit">
    <text evidence="4 16">Homodimer.</text>
</comment>
<keyword evidence="14 16" id="KW-0030">Aminoacyl-tRNA synthetase</keyword>
<dbReference type="EC" id="6.1.1.10" evidence="16"/>
<dbReference type="InterPro" id="IPR032678">
    <property type="entry name" value="tRNA-synt_1_cat_dom"/>
</dbReference>
<feature type="binding site" evidence="16">
    <location>
        <position position="165"/>
    </location>
    <ligand>
        <name>Zn(2+)</name>
        <dbReference type="ChEBI" id="CHEBI:29105"/>
    </ligand>
</feature>
<evidence type="ECO:0000256" key="1">
    <source>
        <dbReference type="ARBA" id="ARBA00003314"/>
    </source>
</evidence>
<comment type="caution">
    <text evidence="18">The sequence shown here is derived from an EMBL/GenBank/DDBJ whole genome shotgun (WGS) entry which is preliminary data.</text>
</comment>
<dbReference type="InterPro" id="IPR002547">
    <property type="entry name" value="tRNA-bd_dom"/>
</dbReference>
<evidence type="ECO:0000256" key="12">
    <source>
        <dbReference type="ARBA" id="ARBA00022884"/>
    </source>
</evidence>
<keyword evidence="9 16" id="KW-0547">Nucleotide-binding</keyword>
<evidence type="ECO:0000256" key="2">
    <source>
        <dbReference type="ARBA" id="ARBA00004496"/>
    </source>
</evidence>
<dbReference type="CDD" id="cd02800">
    <property type="entry name" value="tRNA_bind_EcMetRS_like"/>
    <property type="match status" value="1"/>
</dbReference>
<keyword evidence="8 16" id="KW-0479">Metal-binding</keyword>
<dbReference type="InterPro" id="IPR041872">
    <property type="entry name" value="Anticodon_Met"/>
</dbReference>
<dbReference type="PRINTS" id="PR01041">
    <property type="entry name" value="TRNASYNTHMET"/>
</dbReference>
<evidence type="ECO:0000256" key="7">
    <source>
        <dbReference type="ARBA" id="ARBA00022598"/>
    </source>
</evidence>
<dbReference type="Proteomes" id="UP000321812">
    <property type="component" value="Unassembled WGS sequence"/>
</dbReference>
<evidence type="ECO:0000256" key="3">
    <source>
        <dbReference type="ARBA" id="ARBA00006590"/>
    </source>
</evidence>
<dbReference type="FunFam" id="2.170.220.10:FF:000002">
    <property type="entry name" value="Methionine--tRNA ligase"/>
    <property type="match status" value="1"/>
</dbReference>
<dbReference type="InterPro" id="IPR012340">
    <property type="entry name" value="NA-bd_OB-fold"/>
</dbReference>
<reference evidence="18 19" key="1">
    <citation type="submission" date="2019-07" db="EMBL/GenBank/DDBJ databases">
        <title>Rapid identification of Enteric Bacteria from Whole Genome Sequences (WGS) using Average Nucleotide Identity (ANI).</title>
        <authorList>
            <person name="Lane C."/>
        </authorList>
    </citation>
    <scope>NUCLEOTIDE SEQUENCE [LARGE SCALE GENOMIC DNA]</scope>
    <source>
        <strain evidence="18 19">D2411</strain>
    </source>
</reference>
<dbReference type="InterPro" id="IPR015413">
    <property type="entry name" value="Methionyl/Leucyl_tRNA_Synth"/>
</dbReference>
<feature type="domain" description="TRNA-binding" evidence="17">
    <location>
        <begin position="548"/>
        <end position="648"/>
    </location>
</feature>
<sequence>MRVVVESLTFKFNYNKEKIMKKYITTPIYYVNDVPHIGHAYTTIIADTMARYYRLAGYDTFFLTGTDEHGQKIEEAAKAHNKTPKDYANEVSAKFKSLWDSFDISYDRFIRTTDEDHKLTAQNAFMKMYEKGDIYKGEYEGNYCVSCESFFPTKDLIDEEFCPDCGKKTRIVKEESYFFKLSTYQEKLLKWYEKDSCIIPKGKKNEIISFVKGGLKDLSITRTSFEWGVKLPSSLNEPRHVMYVWLDALINYLSALGYTTDNKRMDYWNDTIHLVGKDILRFHAVYWPAFLMSLELPLPTSVAAHGWWTRDGKKMSKSIGNVVDPKQVADAYGLEAFRYFLLREVPFGQDGDFSQKALMDRINSELSNDLGNLLSRIVGMSSKYSNYDINRENVAKFYLAELETAKTHLEGAIEAINEIATNRYLEELWKVLNLANASVAKYEPWNLIKEGKSDEANALVALVANLLAKVAVLLSPAMPKSSEKIAKTLGFEINTKTYNDIILKNELLNLKSSDTEPLFTKVESELMAPPPLQKIEPIENKQEIKIDDFKKCVIKVGTILECDNIDGSDKLLKFKIDLGEANPRQIISGIAKFYDPKDLIGKQVCVLANLKPAKIFKHLSEGMILSAEDGSLTLLSTLAPVKNGSLVG</sequence>
<evidence type="ECO:0000256" key="8">
    <source>
        <dbReference type="ARBA" id="ARBA00022723"/>
    </source>
</evidence>
<dbReference type="Gene3D" id="1.10.730.10">
    <property type="entry name" value="Isoleucyl-tRNA Synthetase, Domain 1"/>
    <property type="match status" value="1"/>
</dbReference>
<dbReference type="CDD" id="cd07957">
    <property type="entry name" value="Anticodon_Ia_Met"/>
    <property type="match status" value="1"/>
</dbReference>
<keyword evidence="10 16" id="KW-0862">Zinc</keyword>
<keyword evidence="12 16" id="KW-0694">RNA-binding</keyword>